<proteinExistence type="predicted"/>
<dbReference type="EMBL" id="JBHMFI010000001">
    <property type="protein sequence ID" value="MFB9071336.1"/>
    <property type="molecule type" value="Genomic_DNA"/>
</dbReference>
<feature type="region of interest" description="Disordered" evidence="1">
    <location>
        <begin position="1"/>
        <end position="34"/>
    </location>
</feature>
<reference evidence="2 3" key="1">
    <citation type="submission" date="2024-09" db="EMBL/GenBank/DDBJ databases">
        <authorList>
            <person name="Sun Q."/>
            <person name="Mori K."/>
        </authorList>
    </citation>
    <scope>NUCLEOTIDE SEQUENCE [LARGE SCALE GENOMIC DNA]</scope>
    <source>
        <strain evidence="2 3">CCM 7609</strain>
    </source>
</reference>
<accession>A0ABV5FXB9</accession>
<evidence type="ECO:0000256" key="1">
    <source>
        <dbReference type="SAM" id="MobiDB-lite"/>
    </source>
</evidence>
<name>A0ABV5FXB9_9MICC</name>
<gene>
    <name evidence="2" type="ORF">ACFFX0_09070</name>
</gene>
<protein>
    <submittedName>
        <fullName evidence="2">Uncharacterized protein</fullName>
    </submittedName>
</protein>
<sequence length="51" mass="5872">MSGHLAAGAGTGVRWRRWPRPPAGRWPRRSDHWPGSPALRWASRIRWPSDD</sequence>
<dbReference type="Proteomes" id="UP001589575">
    <property type="component" value="Unassembled WGS sequence"/>
</dbReference>
<evidence type="ECO:0000313" key="2">
    <source>
        <dbReference type="EMBL" id="MFB9071336.1"/>
    </source>
</evidence>
<comment type="caution">
    <text evidence="2">The sequence shown here is derived from an EMBL/GenBank/DDBJ whole genome shotgun (WGS) entry which is preliminary data.</text>
</comment>
<evidence type="ECO:0000313" key="3">
    <source>
        <dbReference type="Proteomes" id="UP001589575"/>
    </source>
</evidence>
<keyword evidence="3" id="KW-1185">Reference proteome</keyword>
<organism evidence="2 3">
    <name type="scientific">Citricoccus parietis</name>
    <dbReference type="NCBI Taxonomy" id="592307"/>
    <lineage>
        <taxon>Bacteria</taxon>
        <taxon>Bacillati</taxon>
        <taxon>Actinomycetota</taxon>
        <taxon>Actinomycetes</taxon>
        <taxon>Micrococcales</taxon>
        <taxon>Micrococcaceae</taxon>
        <taxon>Citricoccus</taxon>
    </lineage>
</organism>